<feature type="transmembrane region" description="Helical" evidence="8">
    <location>
        <begin position="242"/>
        <end position="264"/>
    </location>
</feature>
<dbReference type="PANTHER" id="PTHR23501">
    <property type="entry name" value="MAJOR FACILITATOR SUPERFAMILY"/>
    <property type="match status" value="1"/>
</dbReference>
<feature type="transmembrane region" description="Helical" evidence="8">
    <location>
        <begin position="512"/>
        <end position="530"/>
    </location>
</feature>
<dbReference type="OrthoDB" id="2351791at2759"/>
<comment type="similarity">
    <text evidence="2">Belongs to the major facilitator superfamily. TCR/Tet family.</text>
</comment>
<dbReference type="PROSITE" id="PS50850">
    <property type="entry name" value="MFS"/>
    <property type="match status" value="1"/>
</dbReference>
<feature type="transmembrane region" description="Helical" evidence="8">
    <location>
        <begin position="350"/>
        <end position="369"/>
    </location>
</feature>
<evidence type="ECO:0000259" key="9">
    <source>
        <dbReference type="PROSITE" id="PS50850"/>
    </source>
</evidence>
<feature type="transmembrane region" description="Helical" evidence="8">
    <location>
        <begin position="440"/>
        <end position="463"/>
    </location>
</feature>
<organism evidence="10 11">
    <name type="scientific">Fusarium longipes</name>
    <dbReference type="NCBI Taxonomy" id="694270"/>
    <lineage>
        <taxon>Eukaryota</taxon>
        <taxon>Fungi</taxon>
        <taxon>Dikarya</taxon>
        <taxon>Ascomycota</taxon>
        <taxon>Pezizomycotina</taxon>
        <taxon>Sordariomycetes</taxon>
        <taxon>Hypocreomycetidae</taxon>
        <taxon>Hypocreales</taxon>
        <taxon>Nectriaceae</taxon>
        <taxon>Fusarium</taxon>
    </lineage>
</organism>
<evidence type="ECO:0000256" key="8">
    <source>
        <dbReference type="SAM" id="Phobius"/>
    </source>
</evidence>
<protein>
    <submittedName>
        <fullName evidence="10">Multidrug transporter</fullName>
    </submittedName>
</protein>
<dbReference type="Pfam" id="PF07690">
    <property type="entry name" value="MFS_1"/>
    <property type="match status" value="1"/>
</dbReference>
<keyword evidence="6" id="KW-0325">Glycoprotein</keyword>
<gene>
    <name evidence="10" type="ORF">FLONG3_9873</name>
</gene>
<evidence type="ECO:0000256" key="5">
    <source>
        <dbReference type="ARBA" id="ARBA00023136"/>
    </source>
</evidence>
<feature type="region of interest" description="Disordered" evidence="7">
    <location>
        <begin position="538"/>
        <end position="565"/>
    </location>
</feature>
<feature type="transmembrane region" description="Helical" evidence="8">
    <location>
        <begin position="52"/>
        <end position="77"/>
    </location>
</feature>
<dbReference type="AlphaFoldDB" id="A0A395RTL3"/>
<dbReference type="Gene3D" id="1.20.1250.20">
    <property type="entry name" value="MFS general substrate transporter like domains"/>
    <property type="match status" value="1"/>
</dbReference>
<keyword evidence="5 8" id="KW-0472">Membrane</keyword>
<keyword evidence="3 8" id="KW-0812">Transmembrane</keyword>
<dbReference type="InterPro" id="IPR011701">
    <property type="entry name" value="MFS"/>
</dbReference>
<dbReference type="InterPro" id="IPR020846">
    <property type="entry name" value="MFS_dom"/>
</dbReference>
<dbReference type="GO" id="GO:0005886">
    <property type="term" value="C:plasma membrane"/>
    <property type="evidence" value="ECO:0007669"/>
    <property type="project" value="TreeGrafter"/>
</dbReference>
<feature type="transmembrane region" description="Helical" evidence="8">
    <location>
        <begin position="313"/>
        <end position="338"/>
    </location>
</feature>
<feature type="transmembrane region" description="Helical" evidence="8">
    <location>
        <begin position="376"/>
        <end position="397"/>
    </location>
</feature>
<dbReference type="Gene3D" id="1.20.1720.10">
    <property type="entry name" value="Multidrug resistance protein D"/>
    <property type="match status" value="1"/>
</dbReference>
<keyword evidence="11" id="KW-1185">Reference proteome</keyword>
<evidence type="ECO:0000313" key="11">
    <source>
        <dbReference type="Proteomes" id="UP000266234"/>
    </source>
</evidence>
<proteinExistence type="inferred from homology"/>
<dbReference type="SUPFAM" id="SSF103473">
    <property type="entry name" value="MFS general substrate transporter"/>
    <property type="match status" value="1"/>
</dbReference>
<evidence type="ECO:0000256" key="7">
    <source>
        <dbReference type="SAM" id="MobiDB-lite"/>
    </source>
</evidence>
<dbReference type="PANTHER" id="PTHR23501:SF102">
    <property type="entry name" value="DRUG TRANSPORTER, PUTATIVE (AFU_ORTHOLOGUE AFUA_3G08530)-RELATED"/>
    <property type="match status" value="1"/>
</dbReference>
<feature type="transmembrane region" description="Helical" evidence="8">
    <location>
        <begin position="403"/>
        <end position="428"/>
    </location>
</feature>
<feature type="transmembrane region" description="Helical" evidence="8">
    <location>
        <begin position="118"/>
        <end position="136"/>
    </location>
</feature>
<keyword evidence="4 8" id="KW-1133">Transmembrane helix</keyword>
<comment type="caution">
    <text evidence="10">The sequence shown here is derived from an EMBL/GenBank/DDBJ whole genome shotgun (WGS) entry which is preliminary data.</text>
</comment>
<feature type="transmembrane region" description="Helical" evidence="8">
    <location>
        <begin position="276"/>
        <end position="293"/>
    </location>
</feature>
<evidence type="ECO:0000256" key="2">
    <source>
        <dbReference type="ARBA" id="ARBA00007520"/>
    </source>
</evidence>
<reference evidence="10 11" key="1">
    <citation type="journal article" date="2018" name="PLoS Pathog.">
        <title>Evolution of structural diversity of trichothecenes, a family of toxins produced by plant pathogenic and entomopathogenic fungi.</title>
        <authorList>
            <person name="Proctor R.H."/>
            <person name="McCormick S.P."/>
            <person name="Kim H.S."/>
            <person name="Cardoza R.E."/>
            <person name="Stanley A.M."/>
            <person name="Lindo L."/>
            <person name="Kelly A."/>
            <person name="Brown D.W."/>
            <person name="Lee T."/>
            <person name="Vaughan M.M."/>
            <person name="Alexander N.J."/>
            <person name="Busman M."/>
            <person name="Gutierrez S."/>
        </authorList>
    </citation>
    <scope>NUCLEOTIDE SEQUENCE [LARGE SCALE GENOMIC DNA]</scope>
    <source>
        <strain evidence="10 11">NRRL 20695</strain>
    </source>
</reference>
<sequence>MANEISTDERTKSETEKGIMPMLAQETDSHPVAEEVETDSLLAMNRWRRMGIILVLNTVTMIAAFDATSICVILPSVAKQLNASFSISLGMGSAVLLASAISQPIFAELAQVIGRRPAYLASLVFFMTGSIVSGTAKNSVALLVGRAIQGIGSGGPQALSGLVMADLYSARKRSGSMAYQQASWALGTVTGPLVGGAIVQGKDSAWRWIFRASLPFLALSFIGAWALMGYDQHQRNIRDIKNIDWIGILLYIISAVCLVVPLSWGGSRFPWKSPAVFVPFIVSFFAFIALGLYERKAKRPMFRQGLFRNRSTICHLAMSALQGLLMWMVLYYLAIYIMGVKSQTPLMTGVWALPATITVAPMAAAVGVVTKKTGRYQWFLIGGWCLLVTMFGILTILDEHSSTGAILVLALFMGIAMGLVFPVMTIGVQATCDEQDAGHAISMISVLRTMGQCLGIAVGMSIFSTQLAKELKKVGLGDVPVNNAMQLMRASIETGLGHNIMAKTVSASLKKLWMVGSIMAGVGLVLCLFVRCPRIPKDDDSNSQGKGTTREGEEGNNLGPEKDSRDAFAGQVWEWLKPCLRPEPES</sequence>
<feature type="transmembrane region" description="Helical" evidence="8">
    <location>
        <begin position="208"/>
        <end position="230"/>
    </location>
</feature>
<feature type="domain" description="Major facilitator superfamily (MFS) profile" evidence="9">
    <location>
        <begin position="52"/>
        <end position="535"/>
    </location>
</feature>
<feature type="transmembrane region" description="Helical" evidence="8">
    <location>
        <begin position="83"/>
        <end position="106"/>
    </location>
</feature>
<evidence type="ECO:0000256" key="1">
    <source>
        <dbReference type="ARBA" id="ARBA00004141"/>
    </source>
</evidence>
<name>A0A395RTL3_9HYPO</name>
<evidence type="ECO:0000256" key="3">
    <source>
        <dbReference type="ARBA" id="ARBA00022692"/>
    </source>
</evidence>
<evidence type="ECO:0000313" key="10">
    <source>
        <dbReference type="EMBL" id="RGP63486.1"/>
    </source>
</evidence>
<dbReference type="EMBL" id="PXOG01000269">
    <property type="protein sequence ID" value="RGP63486.1"/>
    <property type="molecule type" value="Genomic_DNA"/>
</dbReference>
<dbReference type="GO" id="GO:0022857">
    <property type="term" value="F:transmembrane transporter activity"/>
    <property type="evidence" value="ECO:0007669"/>
    <property type="project" value="InterPro"/>
</dbReference>
<dbReference type="Proteomes" id="UP000266234">
    <property type="component" value="Unassembled WGS sequence"/>
</dbReference>
<evidence type="ECO:0000256" key="4">
    <source>
        <dbReference type="ARBA" id="ARBA00022989"/>
    </source>
</evidence>
<evidence type="ECO:0000256" key="6">
    <source>
        <dbReference type="ARBA" id="ARBA00023180"/>
    </source>
</evidence>
<accession>A0A395RTL3</accession>
<dbReference type="InterPro" id="IPR036259">
    <property type="entry name" value="MFS_trans_sf"/>
</dbReference>
<comment type="subcellular location">
    <subcellularLocation>
        <location evidence="1">Membrane</location>
        <topology evidence="1">Multi-pass membrane protein</topology>
    </subcellularLocation>
</comment>